<reference evidence="2 3" key="1">
    <citation type="submission" date="2021-03" db="EMBL/GenBank/DDBJ databases">
        <title>Complete genome of Streptomyces formicae strain 1H-GS9 (DSM 100524).</title>
        <authorList>
            <person name="Atanasov K.E."/>
            <person name="Altabella T."/>
            <person name="Ferrer A."/>
        </authorList>
    </citation>
    <scope>NUCLEOTIDE SEQUENCE [LARGE SCALE GENOMIC DNA]</scope>
    <source>
        <strain evidence="2 3">1H-GS9</strain>
    </source>
</reference>
<dbReference type="InterPro" id="IPR029058">
    <property type="entry name" value="AB_hydrolase_fold"/>
</dbReference>
<accession>A0ABY3WKY5</accession>
<evidence type="ECO:0000259" key="1">
    <source>
        <dbReference type="Pfam" id="PF00561"/>
    </source>
</evidence>
<proteinExistence type="predicted"/>
<evidence type="ECO:0000313" key="2">
    <source>
        <dbReference type="EMBL" id="UNM13288.1"/>
    </source>
</evidence>
<dbReference type="Pfam" id="PF00561">
    <property type="entry name" value="Abhydrolase_1"/>
    <property type="match status" value="1"/>
</dbReference>
<gene>
    <name evidence="2" type="ORF">J4032_18915</name>
</gene>
<dbReference type="Proteomes" id="UP000828924">
    <property type="component" value="Chromosome"/>
</dbReference>
<dbReference type="Gene3D" id="3.40.50.1820">
    <property type="entry name" value="alpha/beta hydrolase"/>
    <property type="match status" value="1"/>
</dbReference>
<dbReference type="PANTHER" id="PTHR43798">
    <property type="entry name" value="MONOACYLGLYCEROL LIPASE"/>
    <property type="match status" value="1"/>
</dbReference>
<dbReference type="GO" id="GO:0016787">
    <property type="term" value="F:hydrolase activity"/>
    <property type="evidence" value="ECO:0007669"/>
    <property type="project" value="UniProtKB-KW"/>
</dbReference>
<dbReference type="InterPro" id="IPR050266">
    <property type="entry name" value="AB_hydrolase_sf"/>
</dbReference>
<keyword evidence="3" id="KW-1185">Reference proteome</keyword>
<name>A0ABY3WKY5_9ACTN</name>
<dbReference type="PANTHER" id="PTHR43798:SF27">
    <property type="entry name" value="HYDROLASE ALPHA_BETA HYDROLASE FOLD FAMILY"/>
    <property type="match status" value="1"/>
</dbReference>
<dbReference type="RefSeq" id="WP_242332044.1">
    <property type="nucleotide sequence ID" value="NZ_CP071872.1"/>
</dbReference>
<keyword evidence="2" id="KW-0378">Hydrolase</keyword>
<evidence type="ECO:0000313" key="3">
    <source>
        <dbReference type="Proteomes" id="UP000828924"/>
    </source>
</evidence>
<organism evidence="2 3">
    <name type="scientific">Streptomyces formicae</name>
    <dbReference type="NCBI Taxonomy" id="1616117"/>
    <lineage>
        <taxon>Bacteria</taxon>
        <taxon>Bacillati</taxon>
        <taxon>Actinomycetota</taxon>
        <taxon>Actinomycetes</taxon>
        <taxon>Kitasatosporales</taxon>
        <taxon>Streptomycetaceae</taxon>
        <taxon>Streptomyces</taxon>
    </lineage>
</organism>
<dbReference type="InterPro" id="IPR000073">
    <property type="entry name" value="AB_hydrolase_1"/>
</dbReference>
<dbReference type="SUPFAM" id="SSF53474">
    <property type="entry name" value="alpha/beta-Hydrolases"/>
    <property type="match status" value="1"/>
</dbReference>
<feature type="domain" description="AB hydrolase-1" evidence="1">
    <location>
        <begin position="22"/>
        <end position="267"/>
    </location>
</feature>
<dbReference type="EMBL" id="CP071872">
    <property type="protein sequence ID" value="UNM13288.1"/>
    <property type="molecule type" value="Genomic_DNA"/>
</dbReference>
<sequence>MPTFSAYDGTALAYHVAGEGEPLICLPGGPMRASAYLGDLGGLTAHRTLVRLDLRGTGDSAVPDDTATYRCDRLVDDVEALREHLGLDRADILAHSAAGNLALLHAAAHPGRVRSLTLITPGARALGVEAGEQDWRDAIALRQGEPWYEAGRAAWDAYLAGAEPDDLWPDIVPFLYGRWDAAAMDHAADDAHQSNPQARSAYYADGAFDPAATATSLAALDVPVLVLAGEYDGGPTPGRAAEIAARFTHGRVAVQAGAAHYPWLDDPEDFRRTVAAFLDRTSAAS</sequence>
<protein>
    <submittedName>
        <fullName evidence="2">Alpha/beta hydrolase</fullName>
    </submittedName>
</protein>